<dbReference type="Gene3D" id="3.40.50.1820">
    <property type="entry name" value="alpha/beta hydrolase"/>
    <property type="match status" value="2"/>
</dbReference>
<dbReference type="Proteomes" id="UP000268007">
    <property type="component" value="Unassembled WGS sequence"/>
</dbReference>
<dbReference type="GO" id="GO:0005976">
    <property type="term" value="P:polysaccharide metabolic process"/>
    <property type="evidence" value="ECO:0007669"/>
    <property type="project" value="TreeGrafter"/>
</dbReference>
<name>A0A495IZS8_9SPHI</name>
<dbReference type="SUPFAM" id="SSF53474">
    <property type="entry name" value="alpha/beta-Hydrolases"/>
    <property type="match status" value="2"/>
</dbReference>
<sequence>MKMRHIIFRAVFVIVQLFIGGNLLAQTKNADNASTDTGEVIITQHPLNKAAIFDADTPVVYNLDLKNTYNTPQKGTITYQITTLYNKEIAKKAYPVALDAAETKQVRIEMPSQPTGFYKVNFMINVNDYDDTVRRVFGVDIYKVHSPHPKPLDFDLFWKNAKLELAKIAPNYKVTEMPELEHGNDQIYLIEMKSVENITIRGWLTLPKDRLPTEKLPIYIVFPGYGADLKPIPVVKHFACMSLNVRGLGNSRDVINPDRESFITYNIQNRYKYIYRGAILDCIRMIDFASSRDDFDKTSIYVTGGSMGGFLTLAVASLDDRVTICAADNPSFSDFRSLLQSDHFPMASIQRFAKEHALNMNKILDNLDYFDLRNFVPNLKCKLIVGMGLLDPFVPPYNMMTMYNNIASTNKQLFIYPDLGHEVERSLGNIKGKWVYTNFHMYKRVLALRKEGGADNEGAKENNLADEDGSVTNEKFNTNPVGIEATAGAKNSLFKKDGTIYYDIDLKNNSGTAQKGTVTCEVTTKKGEHLSVTTVAVNLAAQASDQVHMNLPLQKGGYFKAIFILNVAGFKDTLRRSFGIDSEGSGANGAETIGFVDHPGQKESRFGGKKPVFYDVDLKNNFNIQQDVTLACEVKNKADKFVSYTSLAVTLQAGAKKTVRVNMPTPKRGQYIANFIIKTPQFNDTLHRSFSVDTAVTAGATTHTDEDETISMVEHPANKDGVFKTNTPVYYNLDLKNNFGTQQEGKITAQIATMNGDVISVTSFALSLRSKEKKQMRVNLPAQKTGFYRVNFCVNTNDYDDTVRRVYGVDIENIRSPHLKPEGFDDFWATAKAELAAIEPRFKMIERPDLSRGNDQVYVIEMQSIGNLTVRGWLTLPKDRKNKEKFPVYLALPGYGANMKPFHNMPDFAAIALNVRGLGNSNDMLNISREEFLTYNILDKNKYILRGAIMDCVRMVDFIFSRPEFDTKAVYSNGGSMGGYLSLILASLDHRIAVCTAGNPAFSDWRTLVDHNDFPMGSVQRYASENEVKLDKLLDNLDYFDLKNFVSAIKCKTLVGIGLLDVLAPPHTEMPAYNNIQANKKLFIFPNLGHQVGEEFGNFTGKLVFDEFGLF</sequence>
<accession>A0A495IZS8</accession>
<evidence type="ECO:0000256" key="3">
    <source>
        <dbReference type="SAM" id="MobiDB-lite"/>
    </source>
</evidence>
<dbReference type="Pfam" id="PF05448">
    <property type="entry name" value="AXE1"/>
    <property type="match status" value="2"/>
</dbReference>
<dbReference type="PANTHER" id="PTHR40111:SF1">
    <property type="entry name" value="CEPHALOSPORIN-C DEACETYLASE"/>
    <property type="match status" value="1"/>
</dbReference>
<dbReference type="InterPro" id="IPR029058">
    <property type="entry name" value="AB_hydrolase_fold"/>
</dbReference>
<feature type="active site" description="Charge relay system" evidence="1">
    <location>
        <position position="391"/>
    </location>
</feature>
<organism evidence="5 6">
    <name type="scientific">Mucilaginibacter gracilis</name>
    <dbReference type="NCBI Taxonomy" id="423350"/>
    <lineage>
        <taxon>Bacteria</taxon>
        <taxon>Pseudomonadati</taxon>
        <taxon>Bacteroidota</taxon>
        <taxon>Sphingobacteriia</taxon>
        <taxon>Sphingobacteriales</taxon>
        <taxon>Sphingobacteriaceae</taxon>
        <taxon>Mucilaginibacter</taxon>
    </lineage>
</organism>
<reference evidence="5 6" key="1">
    <citation type="submission" date="2018-10" db="EMBL/GenBank/DDBJ databases">
        <title>Genomic Encyclopedia of Archaeal and Bacterial Type Strains, Phase II (KMG-II): from individual species to whole genera.</title>
        <authorList>
            <person name="Goeker M."/>
        </authorList>
    </citation>
    <scope>NUCLEOTIDE SEQUENCE [LARGE SCALE GENOMIC DNA]</scope>
    <source>
        <strain evidence="5 6">DSM 18602</strain>
    </source>
</reference>
<feature type="active site" description="Nucleophile" evidence="1">
    <location>
        <position position="306"/>
    </location>
</feature>
<evidence type="ECO:0000256" key="1">
    <source>
        <dbReference type="PIRSR" id="PIRSR639069-1"/>
    </source>
</evidence>
<evidence type="ECO:0000313" key="5">
    <source>
        <dbReference type="EMBL" id="RKR82197.1"/>
    </source>
</evidence>
<protein>
    <submittedName>
        <fullName evidence="5">Cephalosporin-C deacetylase-like acetyl esterase</fullName>
    </submittedName>
</protein>
<comment type="caution">
    <text evidence="5">The sequence shown here is derived from an EMBL/GenBank/DDBJ whole genome shotgun (WGS) entry which is preliminary data.</text>
</comment>
<evidence type="ECO:0000256" key="2">
    <source>
        <dbReference type="PIRSR" id="PIRSR639069-2"/>
    </source>
</evidence>
<feature type="region of interest" description="Disordered" evidence="3">
    <location>
        <begin position="456"/>
        <end position="477"/>
    </location>
</feature>
<proteinExistence type="predicted"/>
<feature type="binding site" evidence="2">
    <location>
        <position position="225"/>
    </location>
    <ligand>
        <name>substrate</name>
    </ligand>
</feature>
<feature type="domain" description="Acetyl xylan esterase" evidence="4">
    <location>
        <begin position="811"/>
        <end position="1096"/>
    </location>
</feature>
<evidence type="ECO:0000313" key="6">
    <source>
        <dbReference type="Proteomes" id="UP000268007"/>
    </source>
</evidence>
<keyword evidence="6" id="KW-1185">Reference proteome</keyword>
<dbReference type="AlphaFoldDB" id="A0A495IZS8"/>
<evidence type="ECO:0000259" key="4">
    <source>
        <dbReference type="Pfam" id="PF05448"/>
    </source>
</evidence>
<dbReference type="InterPro" id="IPR039069">
    <property type="entry name" value="CE7"/>
</dbReference>
<dbReference type="EMBL" id="RBKU01000001">
    <property type="protein sequence ID" value="RKR82197.1"/>
    <property type="molecule type" value="Genomic_DNA"/>
</dbReference>
<dbReference type="InterPro" id="IPR008391">
    <property type="entry name" value="AXE1_dom"/>
</dbReference>
<feature type="active site" description="Charge relay system" evidence="1">
    <location>
        <position position="421"/>
    </location>
</feature>
<dbReference type="PANTHER" id="PTHR40111">
    <property type="entry name" value="CEPHALOSPORIN-C DEACETYLASE"/>
    <property type="match status" value="1"/>
</dbReference>
<gene>
    <name evidence="5" type="ORF">BDD43_2368</name>
</gene>
<feature type="domain" description="Acetyl xylan esterase" evidence="4">
    <location>
        <begin position="142"/>
        <end position="427"/>
    </location>
</feature>
<dbReference type="OrthoDB" id="3668964at2"/>
<dbReference type="GO" id="GO:0052689">
    <property type="term" value="F:carboxylic ester hydrolase activity"/>
    <property type="evidence" value="ECO:0007669"/>
    <property type="project" value="TreeGrafter"/>
</dbReference>